<evidence type="ECO:0000256" key="4">
    <source>
        <dbReference type="ARBA" id="ARBA00022679"/>
    </source>
</evidence>
<evidence type="ECO:0000259" key="6">
    <source>
        <dbReference type="Pfam" id="PF00535"/>
    </source>
</evidence>
<reference evidence="7" key="1">
    <citation type="submission" date="2020-07" db="EMBL/GenBank/DDBJ databases">
        <title>Huge and variable diversity of episymbiotic CPR bacteria and DPANN archaea in groundwater ecosystems.</title>
        <authorList>
            <person name="He C.Y."/>
            <person name="Keren R."/>
            <person name="Whittaker M."/>
            <person name="Farag I.F."/>
            <person name="Doudna J."/>
            <person name="Cate J.H.D."/>
            <person name="Banfield J.F."/>
        </authorList>
    </citation>
    <scope>NUCLEOTIDE SEQUENCE</scope>
    <source>
        <strain evidence="7">NC_groundwater_972_Pr1_S-0.2um_49_27</strain>
    </source>
</reference>
<dbReference type="Pfam" id="PF00535">
    <property type="entry name" value="Glycos_transf_2"/>
    <property type="match status" value="1"/>
</dbReference>
<dbReference type="GO" id="GO:0016757">
    <property type="term" value="F:glycosyltransferase activity"/>
    <property type="evidence" value="ECO:0007669"/>
    <property type="project" value="UniProtKB-KW"/>
</dbReference>
<evidence type="ECO:0000256" key="1">
    <source>
        <dbReference type="ARBA" id="ARBA00004236"/>
    </source>
</evidence>
<keyword evidence="2" id="KW-1003">Cell membrane</keyword>
<dbReference type="PANTHER" id="PTHR43646">
    <property type="entry name" value="GLYCOSYLTRANSFERASE"/>
    <property type="match status" value="1"/>
</dbReference>
<organism evidence="7 8">
    <name type="scientific">Candidatus Sungiibacteriota bacterium</name>
    <dbReference type="NCBI Taxonomy" id="2750080"/>
    <lineage>
        <taxon>Bacteria</taxon>
        <taxon>Candidatus Sungiibacteriota</taxon>
    </lineage>
</organism>
<dbReference type="Gene3D" id="3.90.550.10">
    <property type="entry name" value="Spore Coat Polysaccharide Biosynthesis Protein SpsA, Chain A"/>
    <property type="match status" value="1"/>
</dbReference>
<dbReference type="InterPro" id="IPR029044">
    <property type="entry name" value="Nucleotide-diphossugar_trans"/>
</dbReference>
<accession>A0A9D6QUD3</accession>
<dbReference type="Proteomes" id="UP000808388">
    <property type="component" value="Unassembled WGS sequence"/>
</dbReference>
<evidence type="ECO:0000256" key="2">
    <source>
        <dbReference type="ARBA" id="ARBA00022475"/>
    </source>
</evidence>
<dbReference type="AlphaFoldDB" id="A0A9D6QUD3"/>
<evidence type="ECO:0000313" key="7">
    <source>
        <dbReference type="EMBL" id="MBI3627848.1"/>
    </source>
</evidence>
<gene>
    <name evidence="7" type="ORF">HY220_03880</name>
</gene>
<sequence length="246" mass="28493">MSPKISFVIPAYNEEHYISECLRSVLVELQSVDVKVEVIVVNNASRDRTGEIARSFHGVRVVDEPGKGLARARQAGFTASLGELIANIDADTILRPGWIEMALKEFEHDRRLVALSGPYIYHDLSLWHNIFVRFFYWLGYILYLLNRFVFRVGSMIQGGNFIVCREALTKIGGFDPRFYFYGEDTDLARRLHKVGKVKFNMRFSIYSSGRRLAHEGVLTMGARYALNYLWTMFLRRPFTQSYKDIR</sequence>
<feature type="domain" description="Glycosyltransferase 2-like" evidence="6">
    <location>
        <begin position="6"/>
        <end position="171"/>
    </location>
</feature>
<comment type="subcellular location">
    <subcellularLocation>
        <location evidence="1">Cell membrane</location>
    </subcellularLocation>
</comment>
<evidence type="ECO:0000256" key="3">
    <source>
        <dbReference type="ARBA" id="ARBA00022676"/>
    </source>
</evidence>
<dbReference type="InterPro" id="IPR001173">
    <property type="entry name" value="Glyco_trans_2-like"/>
</dbReference>
<keyword evidence="5" id="KW-0472">Membrane</keyword>
<dbReference type="SUPFAM" id="SSF53448">
    <property type="entry name" value="Nucleotide-diphospho-sugar transferases"/>
    <property type="match status" value="1"/>
</dbReference>
<name>A0A9D6QUD3_9BACT</name>
<dbReference type="GO" id="GO:0005886">
    <property type="term" value="C:plasma membrane"/>
    <property type="evidence" value="ECO:0007669"/>
    <property type="project" value="UniProtKB-SubCell"/>
</dbReference>
<keyword evidence="4" id="KW-0808">Transferase</keyword>
<proteinExistence type="predicted"/>
<evidence type="ECO:0000256" key="5">
    <source>
        <dbReference type="ARBA" id="ARBA00023136"/>
    </source>
</evidence>
<evidence type="ECO:0000313" key="8">
    <source>
        <dbReference type="Proteomes" id="UP000808388"/>
    </source>
</evidence>
<keyword evidence="3" id="KW-0328">Glycosyltransferase</keyword>
<dbReference type="PANTHER" id="PTHR43646:SF2">
    <property type="entry name" value="GLYCOSYLTRANSFERASE 2-LIKE DOMAIN-CONTAINING PROTEIN"/>
    <property type="match status" value="1"/>
</dbReference>
<dbReference type="EMBL" id="JACQCQ010000013">
    <property type="protein sequence ID" value="MBI3627848.1"/>
    <property type="molecule type" value="Genomic_DNA"/>
</dbReference>
<dbReference type="CDD" id="cd06423">
    <property type="entry name" value="CESA_like"/>
    <property type="match status" value="1"/>
</dbReference>
<protein>
    <submittedName>
        <fullName evidence="7">Glycosyltransferase family 2 protein</fullName>
    </submittedName>
</protein>
<comment type="caution">
    <text evidence="7">The sequence shown here is derived from an EMBL/GenBank/DDBJ whole genome shotgun (WGS) entry which is preliminary data.</text>
</comment>